<keyword evidence="5" id="KW-0732">Signal</keyword>
<dbReference type="Pfam" id="PF01723">
    <property type="entry name" value="Chorion_1"/>
    <property type="match status" value="1"/>
</dbReference>
<feature type="chain" id="PRO_5040404062" evidence="5">
    <location>
        <begin position="22"/>
        <end position="161"/>
    </location>
</feature>
<dbReference type="InterPro" id="IPR002635">
    <property type="entry name" value="Chorion"/>
</dbReference>
<sequence length="161" mass="17156">MLVKGILCVCIQAVLFKAVVTQCIRSPLYPGEGVYPANIPYLDRFNEIEPVAPLFGRVIGGNLIIDTTAPHAHIGPAGVSIYSDNLIIEGPVIVSGKLPFLGTVGLEGVVQSVGKGSVSYQYGNKIGLTENSPISGPTLPTTGRRLPRAITDYKRLSYSFL</sequence>
<dbReference type="GO" id="GO:0007304">
    <property type="term" value="P:chorion-containing eggshell formation"/>
    <property type="evidence" value="ECO:0007669"/>
    <property type="project" value="InterPro"/>
</dbReference>
<evidence type="ECO:0000256" key="4">
    <source>
        <dbReference type="RuleBase" id="RU004378"/>
    </source>
</evidence>
<dbReference type="GO" id="GO:0005213">
    <property type="term" value="F:structural constituent of egg chorion"/>
    <property type="evidence" value="ECO:0007669"/>
    <property type="project" value="InterPro"/>
</dbReference>
<evidence type="ECO:0000256" key="1">
    <source>
        <dbReference type="ARBA" id="ARBA00002085"/>
    </source>
</evidence>
<evidence type="ECO:0000313" key="7">
    <source>
        <dbReference type="Proteomes" id="UP001154114"/>
    </source>
</evidence>
<keyword evidence="7" id="KW-1185">Reference proteome</keyword>
<evidence type="ECO:0000256" key="2">
    <source>
        <dbReference type="ARBA" id="ARBA00005906"/>
    </source>
</evidence>
<name>A0A9P0FPH0_CHRIL</name>
<feature type="signal peptide" evidence="5">
    <location>
        <begin position="1"/>
        <end position="21"/>
    </location>
</feature>
<comment type="similarity">
    <text evidence="2 4">Belongs to the chorion protein family.</text>
</comment>
<dbReference type="AlphaFoldDB" id="A0A9P0FPH0"/>
<protein>
    <submittedName>
        <fullName evidence="6">Uncharacterized protein</fullName>
    </submittedName>
</protein>
<proteinExistence type="inferred from homology"/>
<gene>
    <name evidence="6" type="ORF">CINC_LOCUS1355</name>
</gene>
<dbReference type="EMBL" id="LR824014">
    <property type="protein sequence ID" value="CAH0581108.1"/>
    <property type="molecule type" value="Genomic_DNA"/>
</dbReference>
<dbReference type="OrthoDB" id="6930117at2759"/>
<evidence type="ECO:0000313" key="6">
    <source>
        <dbReference type="EMBL" id="CAH0581108.1"/>
    </source>
</evidence>
<keyword evidence="3" id="KW-0677">Repeat</keyword>
<reference evidence="6" key="1">
    <citation type="submission" date="2021-12" db="EMBL/GenBank/DDBJ databases">
        <authorList>
            <person name="King R."/>
        </authorList>
    </citation>
    <scope>NUCLEOTIDE SEQUENCE</scope>
</reference>
<organism evidence="6 7">
    <name type="scientific">Chrysodeixis includens</name>
    <name type="common">Soybean looper</name>
    <name type="synonym">Pseudoplusia includens</name>
    <dbReference type="NCBI Taxonomy" id="689277"/>
    <lineage>
        <taxon>Eukaryota</taxon>
        <taxon>Metazoa</taxon>
        <taxon>Ecdysozoa</taxon>
        <taxon>Arthropoda</taxon>
        <taxon>Hexapoda</taxon>
        <taxon>Insecta</taxon>
        <taxon>Pterygota</taxon>
        <taxon>Neoptera</taxon>
        <taxon>Endopterygota</taxon>
        <taxon>Lepidoptera</taxon>
        <taxon>Glossata</taxon>
        <taxon>Ditrysia</taxon>
        <taxon>Noctuoidea</taxon>
        <taxon>Noctuidae</taxon>
        <taxon>Plusiinae</taxon>
        <taxon>Chrysodeixis</taxon>
    </lineage>
</organism>
<dbReference type="GO" id="GO:0042600">
    <property type="term" value="C:egg chorion"/>
    <property type="evidence" value="ECO:0007669"/>
    <property type="project" value="InterPro"/>
</dbReference>
<accession>A0A9P0FPH0</accession>
<comment type="function">
    <text evidence="1">This protein is one of many from the eggshell of the gypsy moth.</text>
</comment>
<evidence type="ECO:0000256" key="5">
    <source>
        <dbReference type="SAM" id="SignalP"/>
    </source>
</evidence>
<dbReference type="Proteomes" id="UP001154114">
    <property type="component" value="Chromosome 11"/>
</dbReference>
<evidence type="ECO:0000256" key="3">
    <source>
        <dbReference type="ARBA" id="ARBA00022737"/>
    </source>
</evidence>